<accession>A0A6A5YGP8</accession>
<protein>
    <submittedName>
        <fullName evidence="1">Uncharacterized protein</fullName>
    </submittedName>
</protein>
<dbReference type="OrthoDB" id="5405107at2759"/>
<dbReference type="EMBL" id="ML977366">
    <property type="protein sequence ID" value="KAF2106133.1"/>
    <property type="molecule type" value="Genomic_DNA"/>
</dbReference>
<keyword evidence="2" id="KW-1185">Reference proteome</keyword>
<evidence type="ECO:0000313" key="2">
    <source>
        <dbReference type="Proteomes" id="UP000799770"/>
    </source>
</evidence>
<sequence>MGSIQPLFLIAPASAYALWRSYENITRLQQYESQSEKAAEWSNTAAERLHKTRTTQGSAAITIALSLLTSLLLFVPSLRTHALGIALVNAPTLTATRIHFGNFWNMKNQAQVPFVEKFNEAIRGSEDAKKALGVLAWGWGVSGVCWWIGSLWGLEGLIVGGALAGAWQAGFV</sequence>
<name>A0A6A5YGP8_9PLEO</name>
<reference evidence="1" key="1">
    <citation type="journal article" date="2020" name="Stud. Mycol.">
        <title>101 Dothideomycetes genomes: a test case for predicting lifestyles and emergence of pathogens.</title>
        <authorList>
            <person name="Haridas S."/>
            <person name="Albert R."/>
            <person name="Binder M."/>
            <person name="Bloem J."/>
            <person name="Labutti K."/>
            <person name="Salamov A."/>
            <person name="Andreopoulos B."/>
            <person name="Baker S."/>
            <person name="Barry K."/>
            <person name="Bills G."/>
            <person name="Bluhm B."/>
            <person name="Cannon C."/>
            <person name="Castanera R."/>
            <person name="Culley D."/>
            <person name="Daum C."/>
            <person name="Ezra D."/>
            <person name="Gonzalez J."/>
            <person name="Henrissat B."/>
            <person name="Kuo A."/>
            <person name="Liang C."/>
            <person name="Lipzen A."/>
            <person name="Lutzoni F."/>
            <person name="Magnuson J."/>
            <person name="Mondo S."/>
            <person name="Nolan M."/>
            <person name="Ohm R."/>
            <person name="Pangilinan J."/>
            <person name="Park H.-J."/>
            <person name="Ramirez L."/>
            <person name="Alfaro M."/>
            <person name="Sun H."/>
            <person name="Tritt A."/>
            <person name="Yoshinaga Y."/>
            <person name="Zwiers L.-H."/>
            <person name="Turgeon B."/>
            <person name="Goodwin S."/>
            <person name="Spatafora J."/>
            <person name="Crous P."/>
            <person name="Grigoriev I."/>
        </authorList>
    </citation>
    <scope>NUCLEOTIDE SEQUENCE</scope>
    <source>
        <strain evidence="1">CBS 627.86</strain>
    </source>
</reference>
<evidence type="ECO:0000313" key="1">
    <source>
        <dbReference type="EMBL" id="KAF2106133.1"/>
    </source>
</evidence>
<organism evidence="1 2">
    <name type="scientific">Lophiotrema nucula</name>
    <dbReference type="NCBI Taxonomy" id="690887"/>
    <lineage>
        <taxon>Eukaryota</taxon>
        <taxon>Fungi</taxon>
        <taxon>Dikarya</taxon>
        <taxon>Ascomycota</taxon>
        <taxon>Pezizomycotina</taxon>
        <taxon>Dothideomycetes</taxon>
        <taxon>Pleosporomycetidae</taxon>
        <taxon>Pleosporales</taxon>
        <taxon>Lophiotremataceae</taxon>
        <taxon>Lophiotrema</taxon>
    </lineage>
</organism>
<gene>
    <name evidence="1" type="ORF">BDV96DRAFT_617519</name>
</gene>
<dbReference type="Proteomes" id="UP000799770">
    <property type="component" value="Unassembled WGS sequence"/>
</dbReference>
<dbReference type="AlphaFoldDB" id="A0A6A5YGP8"/>
<proteinExistence type="predicted"/>